<sequence>MAKETKVTVDDTVEEVMIEKPIVETKKEVTKSKAKRESTGLINCLRNEKVIVRYIPRQSRMVTNPKHILYGGMAENAKRTFVVPRLSSGRYVNVLTDEEKDFLEDIMGLEVNSMSIYNKVNNFWDDSNDTGISRVTLLKQDNYLDLSDPEDYIRYKILLANKDFIAPSMKVLEDFPKATYQFVIISEGDETKAAKKGMTTIMQCYTMYGKLEDDVDALRVIIETLTGVTTHPSTKKEFLQAKINELIQGNSKMFLKVASDPLLQTKVLIKKSIEAGLIAHRGNQYYIKSGNIPMCEDGEPTLNVAAQWLNLPKNQDTKFSLEAKLQ</sequence>
<dbReference type="RefSeq" id="YP_010111570.1">
    <property type="nucleotide sequence ID" value="NC_055882.1"/>
</dbReference>
<proteinExistence type="predicted"/>
<protein>
    <submittedName>
        <fullName evidence="1">Double-stranded DNA binding domain protein</fullName>
    </submittedName>
</protein>
<evidence type="ECO:0000313" key="2">
    <source>
        <dbReference type="Proteomes" id="UP000593686"/>
    </source>
</evidence>
<dbReference type="KEGG" id="vg:65129974"/>
<evidence type="ECO:0000313" key="1">
    <source>
        <dbReference type="EMBL" id="QOR59412.1"/>
    </source>
</evidence>
<dbReference type="Proteomes" id="UP000593686">
    <property type="component" value="Genome"/>
</dbReference>
<keyword evidence="2" id="KW-1185">Reference proteome</keyword>
<dbReference type="EMBL" id="MT774389">
    <property type="protein sequence ID" value="QOR59412.1"/>
    <property type="molecule type" value="Genomic_DNA"/>
</dbReference>
<organism evidence="1 2">
    <name type="scientific">uncultured phage cr116_1</name>
    <dbReference type="NCBI Taxonomy" id="2772073"/>
    <lineage>
        <taxon>Viruses</taxon>
        <taxon>Duplodnaviria</taxon>
        <taxon>Heunggongvirae</taxon>
        <taxon>Uroviricota</taxon>
        <taxon>Caudoviricetes</taxon>
        <taxon>Crassvirales</taxon>
        <taxon>Steigviridae</taxon>
        <taxon>Asinivirinae</taxon>
        <taxon>Pamirivirus</taxon>
        <taxon>Pamirivirus faecium</taxon>
    </lineage>
</organism>
<accession>A0A7M1RZS9</accession>
<reference evidence="1 2" key="1">
    <citation type="submission" date="2020-07" db="EMBL/GenBank/DDBJ databases">
        <title>Taxonomic proposal: Crassvirales, a new order of highly abundant and diverse bacterial viruses.</title>
        <authorList>
            <person name="Shkoporov A.N."/>
            <person name="Stockdale S.R."/>
            <person name="Guerin E."/>
            <person name="Ross R.P."/>
            <person name="Hill C."/>
        </authorList>
    </citation>
    <scope>NUCLEOTIDE SEQUENCE [LARGE SCALE GENOMIC DNA]</scope>
</reference>
<name>A0A7M1RZS9_9CAUD</name>
<dbReference type="GeneID" id="65129974"/>